<gene>
    <name evidence="6" type="ORF">PV11_09371</name>
</gene>
<name>A0A0D1Y448_9EURO</name>
<evidence type="ECO:0000256" key="1">
    <source>
        <dbReference type="ARBA" id="ARBA00023015"/>
    </source>
</evidence>
<dbReference type="EMBL" id="KN846954">
    <property type="protein sequence ID" value="KIV77582.1"/>
    <property type="molecule type" value="Genomic_DNA"/>
</dbReference>
<sequence>MPGFMRLSPIVESPPFPCPDVHLASQAVTAPSHLVGQHAQEAQHIPLPQAQSVSISTIISTSASMPNVSASTQPRRQSNDTPNPSPAGSAPHTVASQANETFPVESITRKDVMEMTRYDSGTSWPAFFAKINATGRTEQSSLFRTPASALEDLDDLRSSKQQADLVAAGDLPSRAEFEHASSKFFSEINCVNYILSYEQYHAYTLNAFQPQQWLSHSVFMLLCLILSLEQKHEQYFTKACEHFEHALEEGSLASVEALMLLALCRLNKDQRNLAWIAVGCATRIAQTLGLHLHESHWEEKSQLVIENRRRLWWSLYDMEVCLAFRLGRCVAIDLASCSVGMPSETVFNYVPNCPPNYHTAVSELSKITGLIVQDLYGSKSASICLDDRADELIADLERFWNTLPNHLRPDAPTAPSHSRALLYLGLRYHYTMLIATRPSIVSCWRQPNASSPRLTRRVDMFESANKTSLSLLKRMAQGGMLSGKSHLDASYILGGVMIFLLRIVKDPSQQLLDEAVEYRPILELAQHLDVGRAGMRTFDATIEEVKSTLDIQGQVQDVEYTSIDDFLQGFMDVDECIWPALPGDCFFSITN</sequence>
<dbReference type="InterPro" id="IPR007219">
    <property type="entry name" value="XnlR_reg_dom"/>
</dbReference>
<feature type="compositionally biased region" description="Polar residues" evidence="4">
    <location>
        <begin position="65"/>
        <end position="82"/>
    </location>
</feature>
<feature type="region of interest" description="Disordered" evidence="4">
    <location>
        <begin position="63"/>
        <end position="106"/>
    </location>
</feature>
<dbReference type="HOGENOM" id="CLU_033262_0_0_1"/>
<dbReference type="AlphaFoldDB" id="A0A0D1Y448"/>
<dbReference type="InterPro" id="IPR051127">
    <property type="entry name" value="Fungal_SecMet_Regulators"/>
</dbReference>
<evidence type="ECO:0000256" key="4">
    <source>
        <dbReference type="SAM" id="MobiDB-lite"/>
    </source>
</evidence>
<accession>A0A0D1Y448</accession>
<dbReference type="STRING" id="1016849.A0A0D1Y448"/>
<evidence type="ECO:0000259" key="5">
    <source>
        <dbReference type="SMART" id="SM00906"/>
    </source>
</evidence>
<evidence type="ECO:0000256" key="3">
    <source>
        <dbReference type="ARBA" id="ARBA00023242"/>
    </source>
</evidence>
<dbReference type="GO" id="GO:0008270">
    <property type="term" value="F:zinc ion binding"/>
    <property type="evidence" value="ECO:0007669"/>
    <property type="project" value="InterPro"/>
</dbReference>
<organism evidence="6 7">
    <name type="scientific">Exophiala sideris</name>
    <dbReference type="NCBI Taxonomy" id="1016849"/>
    <lineage>
        <taxon>Eukaryota</taxon>
        <taxon>Fungi</taxon>
        <taxon>Dikarya</taxon>
        <taxon>Ascomycota</taxon>
        <taxon>Pezizomycotina</taxon>
        <taxon>Eurotiomycetes</taxon>
        <taxon>Chaetothyriomycetidae</taxon>
        <taxon>Chaetothyriales</taxon>
        <taxon>Herpotrichiellaceae</taxon>
        <taxon>Exophiala</taxon>
    </lineage>
</organism>
<dbReference type="GO" id="GO:0006351">
    <property type="term" value="P:DNA-templated transcription"/>
    <property type="evidence" value="ECO:0007669"/>
    <property type="project" value="InterPro"/>
</dbReference>
<evidence type="ECO:0000313" key="7">
    <source>
        <dbReference type="Proteomes" id="UP000053599"/>
    </source>
</evidence>
<dbReference type="Pfam" id="PF04082">
    <property type="entry name" value="Fungal_trans"/>
    <property type="match status" value="1"/>
</dbReference>
<feature type="domain" description="Xylanolytic transcriptional activator regulatory" evidence="5">
    <location>
        <begin position="274"/>
        <end position="348"/>
    </location>
</feature>
<evidence type="ECO:0000313" key="6">
    <source>
        <dbReference type="EMBL" id="KIV77582.1"/>
    </source>
</evidence>
<dbReference type="Proteomes" id="UP000053599">
    <property type="component" value="Unassembled WGS sequence"/>
</dbReference>
<keyword evidence="1" id="KW-0805">Transcription regulation</keyword>
<proteinExistence type="predicted"/>
<evidence type="ECO:0000256" key="2">
    <source>
        <dbReference type="ARBA" id="ARBA00023163"/>
    </source>
</evidence>
<reference evidence="6 7" key="1">
    <citation type="submission" date="2015-01" db="EMBL/GenBank/DDBJ databases">
        <title>The Genome Sequence of Exophiala sideris CBS121828.</title>
        <authorList>
            <consortium name="The Broad Institute Genomics Platform"/>
            <person name="Cuomo C."/>
            <person name="de Hoog S."/>
            <person name="Gorbushina A."/>
            <person name="Stielow B."/>
            <person name="Teixiera M."/>
            <person name="Abouelleil A."/>
            <person name="Chapman S.B."/>
            <person name="Priest M."/>
            <person name="Young S.K."/>
            <person name="Wortman J."/>
            <person name="Nusbaum C."/>
            <person name="Birren B."/>
        </authorList>
    </citation>
    <scope>NUCLEOTIDE SEQUENCE [LARGE SCALE GENOMIC DNA]</scope>
    <source>
        <strain evidence="6 7">CBS 121828</strain>
    </source>
</reference>
<dbReference type="SMART" id="SM00906">
    <property type="entry name" value="Fungal_trans"/>
    <property type="match status" value="1"/>
</dbReference>
<keyword evidence="3" id="KW-0539">Nucleus</keyword>
<dbReference type="CDD" id="cd12148">
    <property type="entry name" value="fungal_TF_MHR"/>
    <property type="match status" value="1"/>
</dbReference>
<dbReference type="OrthoDB" id="4117959at2759"/>
<protein>
    <recommendedName>
        <fullName evidence="5">Xylanolytic transcriptional activator regulatory domain-containing protein</fullName>
    </recommendedName>
</protein>
<dbReference type="PANTHER" id="PTHR47424">
    <property type="entry name" value="REGULATORY PROTEIN GAL4"/>
    <property type="match status" value="1"/>
</dbReference>
<dbReference type="GO" id="GO:0003677">
    <property type="term" value="F:DNA binding"/>
    <property type="evidence" value="ECO:0007669"/>
    <property type="project" value="InterPro"/>
</dbReference>
<dbReference type="PANTHER" id="PTHR47424:SF6">
    <property type="entry name" value="PROLINE UTILIZATION TRANS-ACTIVATOR"/>
    <property type="match status" value="1"/>
</dbReference>
<keyword evidence="2" id="KW-0804">Transcription</keyword>